<geneLocation type="mitochondrion" evidence="11"/>
<feature type="transmembrane region" description="Helical" evidence="8">
    <location>
        <begin position="218"/>
        <end position="237"/>
    </location>
</feature>
<feature type="transmembrane region" description="Helical" evidence="8">
    <location>
        <begin position="417"/>
        <end position="438"/>
    </location>
</feature>
<evidence type="ECO:0000256" key="2">
    <source>
        <dbReference type="ARBA" id="ARBA00012944"/>
    </source>
</evidence>
<keyword evidence="11" id="KW-0496">Mitochondrion</keyword>
<keyword evidence="3 8" id="KW-0812">Transmembrane</keyword>
<feature type="transmembrane region" description="Helical" evidence="8">
    <location>
        <begin position="187"/>
        <end position="206"/>
    </location>
</feature>
<dbReference type="EC" id="7.1.1.2" evidence="2"/>
<accession>A0A894JTH0</accession>
<feature type="transmembrane region" description="Helical" evidence="8">
    <location>
        <begin position="386"/>
        <end position="411"/>
    </location>
</feature>
<feature type="transmembrane region" description="Helical" evidence="8">
    <location>
        <begin position="244"/>
        <end position="262"/>
    </location>
</feature>
<feature type="transmembrane region" description="Helical" evidence="8">
    <location>
        <begin position="74"/>
        <end position="93"/>
    </location>
</feature>
<dbReference type="EMBL" id="MW334948">
    <property type="protein sequence ID" value="QRV61262.1"/>
    <property type="molecule type" value="Genomic_DNA"/>
</dbReference>
<feature type="transmembrane region" description="Helical" evidence="8">
    <location>
        <begin position="47"/>
        <end position="67"/>
    </location>
</feature>
<dbReference type="GO" id="GO:0008137">
    <property type="term" value="F:NADH dehydrogenase (ubiquinone) activity"/>
    <property type="evidence" value="ECO:0007669"/>
    <property type="project" value="UniProtKB-EC"/>
</dbReference>
<evidence type="ECO:0000256" key="6">
    <source>
        <dbReference type="ARBA" id="ARBA00031027"/>
    </source>
</evidence>
<evidence type="ECO:0000256" key="5">
    <source>
        <dbReference type="ARBA" id="ARBA00023136"/>
    </source>
</evidence>
<organism evidence="11">
    <name type="scientific">Tanaisia sp. SS-2020</name>
    <dbReference type="NCBI Taxonomy" id="2780549"/>
    <lineage>
        <taxon>Eukaryota</taxon>
        <taxon>Metazoa</taxon>
        <taxon>Spiralia</taxon>
        <taxon>Lophotrochozoa</taxon>
        <taxon>Platyhelminthes</taxon>
        <taxon>Trematoda</taxon>
        <taxon>Digenea</taxon>
        <taxon>Plagiorchiida</taxon>
        <taxon>Echinostomata</taxon>
        <taxon>Echinostomatoidea</taxon>
        <taxon>Eucotylidae</taxon>
        <taxon>Tanaisia</taxon>
    </lineage>
</organism>
<evidence type="ECO:0000256" key="8">
    <source>
        <dbReference type="SAM" id="Phobius"/>
    </source>
</evidence>
<dbReference type="PRINTS" id="PR01434">
    <property type="entry name" value="NADHDHGNASE5"/>
</dbReference>
<feature type="signal peptide" evidence="9">
    <location>
        <begin position="1"/>
        <end position="23"/>
    </location>
</feature>
<reference evidence="11" key="2">
    <citation type="journal article" name="Parasit. Vectors">
        <title>Mitochondrial genomes of two eucotylids as the first representatives from the superfamily Microphalloidea (Trematoda) and phylogenetic implications.</title>
        <authorList>
            <person name="Suleman"/>
            <person name="Muhammad N."/>
            <person name="Khan M.S."/>
            <person name="Tkach V.V."/>
            <person name="Ullah H."/>
            <person name="Ehsan M."/>
            <person name="Ma J."/>
            <person name="Zhu X.Q."/>
        </authorList>
    </citation>
    <scope>NUCLEOTIDE SEQUENCE</scope>
    <source>
        <strain evidence="11">Pakistan</strain>
    </source>
</reference>
<evidence type="ECO:0000256" key="7">
    <source>
        <dbReference type="ARBA" id="ARBA00049551"/>
    </source>
</evidence>
<keyword evidence="4 8" id="KW-1133">Transmembrane helix</keyword>
<feature type="transmembrane region" description="Helical" evidence="8">
    <location>
        <begin position="313"/>
        <end position="333"/>
    </location>
</feature>
<dbReference type="AlphaFoldDB" id="A0A894JTH0"/>
<dbReference type="GO" id="GO:0016020">
    <property type="term" value="C:membrane"/>
    <property type="evidence" value="ECO:0007669"/>
    <property type="project" value="UniProtKB-SubCell"/>
</dbReference>
<protein>
    <recommendedName>
        <fullName evidence="2">NADH:ubiquinone reductase (H(+)-translocating)</fullName>
        <ecNumber evidence="2">7.1.1.2</ecNumber>
    </recommendedName>
    <alternativeName>
        <fullName evidence="6">NADH dehydrogenase subunit 5</fullName>
    </alternativeName>
</protein>
<evidence type="ECO:0000256" key="1">
    <source>
        <dbReference type="ARBA" id="ARBA00004141"/>
    </source>
</evidence>
<comment type="catalytic activity">
    <reaction evidence="7">
        <text>a ubiquinone + NADH + 5 H(+)(in) = a ubiquinol + NAD(+) + 4 H(+)(out)</text>
        <dbReference type="Rhea" id="RHEA:29091"/>
        <dbReference type="Rhea" id="RHEA-COMP:9565"/>
        <dbReference type="Rhea" id="RHEA-COMP:9566"/>
        <dbReference type="ChEBI" id="CHEBI:15378"/>
        <dbReference type="ChEBI" id="CHEBI:16389"/>
        <dbReference type="ChEBI" id="CHEBI:17976"/>
        <dbReference type="ChEBI" id="CHEBI:57540"/>
        <dbReference type="ChEBI" id="CHEBI:57945"/>
        <dbReference type="EC" id="7.1.1.2"/>
    </reaction>
</comment>
<feature type="domain" description="NADH:quinone oxidoreductase/Mrp antiporter transmembrane" evidence="10">
    <location>
        <begin position="92"/>
        <end position="353"/>
    </location>
</feature>
<feature type="transmembrane region" description="Helical" evidence="8">
    <location>
        <begin position="501"/>
        <end position="527"/>
    </location>
</feature>
<feature type="transmembrane region" description="Helical" evidence="8">
    <location>
        <begin position="345"/>
        <end position="365"/>
    </location>
</feature>
<evidence type="ECO:0000313" key="11">
    <source>
        <dbReference type="EMBL" id="QRV61262.1"/>
    </source>
</evidence>
<feature type="transmembrane region" description="Helical" evidence="8">
    <location>
        <begin position="155"/>
        <end position="175"/>
    </location>
</feature>
<dbReference type="InterPro" id="IPR003945">
    <property type="entry name" value="NU5C-like"/>
</dbReference>
<feature type="chain" id="PRO_5032286478" description="NADH:ubiquinone reductase (H(+)-translocating)" evidence="9">
    <location>
        <begin position="24"/>
        <end position="528"/>
    </location>
</feature>
<dbReference type="GO" id="GO:0015990">
    <property type="term" value="P:electron transport coupled proton transport"/>
    <property type="evidence" value="ECO:0007669"/>
    <property type="project" value="TreeGrafter"/>
</dbReference>
<proteinExistence type="predicted"/>
<dbReference type="InterPro" id="IPR001750">
    <property type="entry name" value="ND/Mrp_TM"/>
</dbReference>
<sequence>MFLVSLGLLLVVLGMFRSPGCYSWCLSGRMWGYPLSDFSFSFVFDDLACAFVLMLGCCVVVAVYYGWHYAGNGLLSPLMVGFGGSMLGLVLSGNFVTSLVFWEYLGLFSFLLILFYSNVVSLRAAVITLFASRFGDVSLFLLLSYCSALSDVSSWGVVLCVFLVVSTKSAVYPFISWLLEAMRAPTPVSSLVHSSTLVTAGVWFLFRYGDWFSCDALLLLSVFCFVSIFVSGVCALVCDDLKKVVALSTCNNISWCIVFSVLSSPELALVQLLVHGISKCYLFMSVGDLICSGFGSQGLFGSRSFGYLGPWEAIVSAVLVFSLCGLPFMGVFYSKHAFFYGSSFFVFNLVMGLSVFVGLVLSYAYSFRLFTLLVITRSSGIPLDQFSGFFLSTVFSLVGSMLGSVSTSLVYEEWEVGAWVSCVLFVGSFVGSLLGCWVTGGGCVSRSTSVGCVSSFGADVFVMCVYRWFVGVSRLCSWVSHRWEEYAFGGVRGSLLEVLVYSFYGVLFSLGVFVLLCLLFFGVVYLFG</sequence>
<name>A0A894JTH0_9TREM</name>
<dbReference type="PANTHER" id="PTHR42829">
    <property type="entry name" value="NADH-UBIQUINONE OXIDOREDUCTASE CHAIN 5"/>
    <property type="match status" value="1"/>
</dbReference>
<gene>
    <name evidence="11" type="primary">NAD5</name>
</gene>
<reference evidence="11" key="1">
    <citation type="submission" date="2020-12" db="EMBL/GenBank/DDBJ databases">
        <authorList>
            <person name="Suleman S."/>
            <person name="Zhu X.-Q."/>
            <person name="Muhammad N."/>
        </authorList>
    </citation>
    <scope>NUCLEOTIDE SEQUENCE</scope>
    <source>
        <strain evidence="11">Pakistan</strain>
    </source>
</reference>
<dbReference type="PANTHER" id="PTHR42829:SF2">
    <property type="entry name" value="NADH-UBIQUINONE OXIDOREDUCTASE CHAIN 5"/>
    <property type="match status" value="1"/>
</dbReference>
<keyword evidence="9" id="KW-0732">Signal</keyword>
<dbReference type="GO" id="GO:0003954">
    <property type="term" value="F:NADH dehydrogenase activity"/>
    <property type="evidence" value="ECO:0007669"/>
    <property type="project" value="TreeGrafter"/>
</dbReference>
<evidence type="ECO:0000256" key="4">
    <source>
        <dbReference type="ARBA" id="ARBA00022989"/>
    </source>
</evidence>
<evidence type="ECO:0000256" key="9">
    <source>
        <dbReference type="SAM" id="SignalP"/>
    </source>
</evidence>
<comment type="subcellular location">
    <subcellularLocation>
        <location evidence="1">Membrane</location>
        <topology evidence="1">Multi-pass membrane protein</topology>
    </subcellularLocation>
</comment>
<dbReference type="GO" id="GO:0042773">
    <property type="term" value="P:ATP synthesis coupled electron transport"/>
    <property type="evidence" value="ECO:0007669"/>
    <property type="project" value="InterPro"/>
</dbReference>
<dbReference type="Pfam" id="PF00361">
    <property type="entry name" value="Proton_antipo_M"/>
    <property type="match status" value="1"/>
</dbReference>
<keyword evidence="5 8" id="KW-0472">Membrane</keyword>
<evidence type="ECO:0000256" key="3">
    <source>
        <dbReference type="ARBA" id="ARBA00022692"/>
    </source>
</evidence>
<evidence type="ECO:0000259" key="10">
    <source>
        <dbReference type="Pfam" id="PF00361"/>
    </source>
</evidence>